<dbReference type="InterPro" id="IPR020373">
    <property type="entry name" value="Kgd4/YMR-31"/>
</dbReference>
<dbReference type="EMBL" id="QEAP01000014">
    <property type="protein sequence ID" value="TPX77769.1"/>
    <property type="molecule type" value="Genomic_DNA"/>
</dbReference>
<feature type="compositionally biased region" description="Low complexity" evidence="4">
    <location>
        <begin position="69"/>
        <end position="81"/>
    </location>
</feature>
<protein>
    <submittedName>
        <fullName evidence="5">Uncharacterized protein</fullName>
    </submittedName>
</protein>
<dbReference type="OrthoDB" id="2141823at2759"/>
<dbReference type="Pfam" id="PF10937">
    <property type="entry name" value="Kgd4-YMR31"/>
    <property type="match status" value="1"/>
</dbReference>
<comment type="subcellular location">
    <subcellularLocation>
        <location evidence="1">Mitochondrion</location>
    </subcellularLocation>
</comment>
<evidence type="ECO:0000313" key="6">
    <source>
        <dbReference type="Proteomes" id="UP000320333"/>
    </source>
</evidence>
<name>A0A507FMY3_9FUNG</name>
<evidence type="ECO:0000256" key="1">
    <source>
        <dbReference type="ARBA" id="ARBA00004173"/>
    </source>
</evidence>
<organism evidence="5 6">
    <name type="scientific">Chytriomyces confervae</name>
    <dbReference type="NCBI Taxonomy" id="246404"/>
    <lineage>
        <taxon>Eukaryota</taxon>
        <taxon>Fungi</taxon>
        <taxon>Fungi incertae sedis</taxon>
        <taxon>Chytridiomycota</taxon>
        <taxon>Chytridiomycota incertae sedis</taxon>
        <taxon>Chytridiomycetes</taxon>
        <taxon>Chytridiales</taxon>
        <taxon>Chytriomycetaceae</taxon>
        <taxon>Chytriomyces</taxon>
    </lineage>
</organism>
<reference evidence="5 6" key="1">
    <citation type="journal article" date="2019" name="Sci. Rep.">
        <title>Comparative genomics of chytrid fungi reveal insights into the obligate biotrophic and pathogenic lifestyle of Synchytrium endobioticum.</title>
        <authorList>
            <person name="van de Vossenberg B.T.L.H."/>
            <person name="Warris S."/>
            <person name="Nguyen H.D.T."/>
            <person name="van Gent-Pelzer M.P.E."/>
            <person name="Joly D.L."/>
            <person name="van de Geest H.C."/>
            <person name="Bonants P.J.M."/>
            <person name="Smith D.S."/>
            <person name="Levesque C.A."/>
            <person name="van der Lee T.A.J."/>
        </authorList>
    </citation>
    <scope>NUCLEOTIDE SEQUENCE [LARGE SCALE GENOMIC DNA]</scope>
    <source>
        <strain evidence="5 6">CBS 675.73</strain>
    </source>
</reference>
<sequence length="179" mass="19181">MSFLKSLFGTSPVVAEAAAAATMPHVSHRVPLIRFVGPRTDAYWKAVHAHAAAPPGTVPFSQGKVPAPSSQTSQTHAQTQSRVAAQPQTVLPPSSSQSIVSAPVTTKGPAAPSTILMYPQIDQIPRSYRAKAMSQREMDMVDVSILFQIVRHRPLLVLPRLRMSISAGEILLEVGKVDA</sequence>
<evidence type="ECO:0000256" key="2">
    <source>
        <dbReference type="ARBA" id="ARBA00023128"/>
    </source>
</evidence>
<accession>A0A507FMY3</accession>
<dbReference type="GO" id="GO:0006103">
    <property type="term" value="P:2-oxoglutarate metabolic process"/>
    <property type="evidence" value="ECO:0007669"/>
    <property type="project" value="InterPro"/>
</dbReference>
<gene>
    <name evidence="5" type="ORF">CcCBS67573_g00914</name>
</gene>
<comment type="caution">
    <text evidence="5">The sequence shown here is derived from an EMBL/GenBank/DDBJ whole genome shotgun (WGS) entry which is preliminary data.</text>
</comment>
<proteinExistence type="inferred from homology"/>
<evidence type="ECO:0000256" key="4">
    <source>
        <dbReference type="SAM" id="MobiDB-lite"/>
    </source>
</evidence>
<evidence type="ECO:0000256" key="3">
    <source>
        <dbReference type="ARBA" id="ARBA00043970"/>
    </source>
</evidence>
<dbReference type="AlphaFoldDB" id="A0A507FMY3"/>
<comment type="similarity">
    <text evidence="3">Belongs to the alpha-ketoglutarate dehydrogenase component 4 family.</text>
</comment>
<keyword evidence="6" id="KW-1185">Reference proteome</keyword>
<evidence type="ECO:0000313" key="5">
    <source>
        <dbReference type="EMBL" id="TPX77769.1"/>
    </source>
</evidence>
<feature type="region of interest" description="Disordered" evidence="4">
    <location>
        <begin position="55"/>
        <end position="105"/>
    </location>
</feature>
<keyword evidence="2" id="KW-0496">Mitochondrion</keyword>
<feature type="compositionally biased region" description="Polar residues" evidence="4">
    <location>
        <begin position="82"/>
        <end position="104"/>
    </location>
</feature>
<dbReference type="Proteomes" id="UP000320333">
    <property type="component" value="Unassembled WGS sequence"/>
</dbReference>
<dbReference type="GO" id="GO:0005739">
    <property type="term" value="C:mitochondrion"/>
    <property type="evidence" value="ECO:0007669"/>
    <property type="project" value="UniProtKB-SubCell"/>
</dbReference>